<name>A0AAN3AA52_BACO1</name>
<evidence type="ECO:0000313" key="2">
    <source>
        <dbReference type="EMBL" id="EDO12809.1"/>
    </source>
</evidence>
<keyword evidence="1" id="KW-0812">Transmembrane</keyword>
<reference evidence="2 3" key="1">
    <citation type="submission" date="2007-03" db="EMBL/GenBank/DDBJ databases">
        <authorList>
            <person name="Fulton L."/>
            <person name="Clifton S."/>
            <person name="Fulton B."/>
            <person name="Xu J."/>
            <person name="Minx P."/>
            <person name="Pepin K.H."/>
            <person name="Johnson M."/>
            <person name="Thiruvilangam P."/>
            <person name="Bhonagiri V."/>
            <person name="Nash W.E."/>
            <person name="Mardis E.R."/>
            <person name="Wilson R.K."/>
        </authorList>
    </citation>
    <scope>NUCLEOTIDE SEQUENCE [LARGE SCALE GENOMIC DNA]</scope>
    <source>
        <strain evidence="3">ATCC 8483 / DSM 1896 / JCM 5824 / BCRC 10623 / CCUG 4943 / NCTC 11153</strain>
    </source>
</reference>
<reference evidence="3" key="2">
    <citation type="submission" date="2007-04" db="EMBL/GenBank/DDBJ databases">
        <title>Draft genome sequence of Bacteroides ovatus (ATCC 8483).</title>
        <authorList>
            <person name="Sudarsanam P."/>
            <person name="Ley R."/>
            <person name="Guruge J."/>
            <person name="Turnbaugh P.J."/>
            <person name="Mahowald M."/>
            <person name="Liep D."/>
            <person name="Gordon J."/>
        </authorList>
    </citation>
    <scope>NUCLEOTIDE SEQUENCE [LARGE SCALE GENOMIC DNA]</scope>
    <source>
        <strain evidence="3">ATCC 8483 / DSM 1896 / JCM 5824 / BCRC 10623 / CCUG 4943 / NCTC 11153</strain>
    </source>
</reference>
<keyword evidence="1" id="KW-1133">Transmembrane helix</keyword>
<accession>A0AAN3AA52</accession>
<sequence length="266" mass="29908">MYKYIPGHFLFLWLEIILLIINVISLMQKTEVMYNRATVITDLRYLSYPVIFVLLIFSLLMAGCSDDENEEQPPAPDVPNYSTLVVKDIQNIPADFTFDRVEVKVTGVDWQVIETLSFPYENGQIVMTLPTSFSSEKLQTVDQRNGMGGYWTGTSDDADALVATLGDFFVFNGDKRVGRIAISNWSGKGSSAGKATLVSYQYADRSFTLTGSDKSYYYSNCSFYKGWNIFANINPASEGGTAKVLRTTTVPESTLFWRLAESYVYN</sequence>
<dbReference type="AlphaFoldDB" id="A0AAN3AA52"/>
<feature type="transmembrane region" description="Helical" evidence="1">
    <location>
        <begin position="6"/>
        <end position="24"/>
    </location>
</feature>
<keyword evidence="1" id="KW-0472">Membrane</keyword>
<organism evidence="2 3">
    <name type="scientific">Bacteroides ovatus (strain ATCC 8483 / DSM 1896 / JCM 5824 / BCRC 10623 / CCUG 4943 / NCTC 11153)</name>
    <dbReference type="NCBI Taxonomy" id="411476"/>
    <lineage>
        <taxon>Bacteria</taxon>
        <taxon>Pseudomonadati</taxon>
        <taxon>Bacteroidota</taxon>
        <taxon>Bacteroidia</taxon>
        <taxon>Bacteroidales</taxon>
        <taxon>Bacteroidaceae</taxon>
        <taxon>Bacteroides</taxon>
    </lineage>
</organism>
<evidence type="ECO:0000313" key="3">
    <source>
        <dbReference type="Proteomes" id="UP000005475"/>
    </source>
</evidence>
<dbReference type="EMBL" id="AAXF02000044">
    <property type="protein sequence ID" value="EDO12809.1"/>
    <property type="molecule type" value="Genomic_DNA"/>
</dbReference>
<proteinExistence type="predicted"/>
<gene>
    <name evidence="2" type="ORF">BACOVA_01623</name>
</gene>
<feature type="transmembrane region" description="Helical" evidence="1">
    <location>
        <begin position="45"/>
        <end position="63"/>
    </location>
</feature>
<protein>
    <submittedName>
        <fullName evidence="2">Uncharacterized protein</fullName>
    </submittedName>
</protein>
<evidence type="ECO:0000256" key="1">
    <source>
        <dbReference type="SAM" id="Phobius"/>
    </source>
</evidence>
<comment type="caution">
    <text evidence="2">The sequence shown here is derived from an EMBL/GenBank/DDBJ whole genome shotgun (WGS) entry which is preliminary data.</text>
</comment>
<dbReference type="Proteomes" id="UP000005475">
    <property type="component" value="Unassembled WGS sequence"/>
</dbReference>